<dbReference type="Gene3D" id="3.40.50.720">
    <property type="entry name" value="NAD(P)-binding Rossmann-like Domain"/>
    <property type="match status" value="1"/>
</dbReference>
<evidence type="ECO:0000256" key="3">
    <source>
        <dbReference type="ARBA" id="ARBA00022723"/>
    </source>
</evidence>
<accession>A0A4R4SMK9</accession>
<dbReference type="InterPro" id="IPR011032">
    <property type="entry name" value="GroES-like_sf"/>
</dbReference>
<keyword evidence="3" id="KW-0479">Metal-binding</keyword>
<comment type="similarity">
    <text evidence="2">Belongs to the zinc-containing alcohol dehydrogenase family.</text>
</comment>
<keyword evidence="6" id="KW-0812">Transmembrane</keyword>
<proteinExistence type="inferred from homology"/>
<dbReference type="EMBL" id="SMKI01000544">
    <property type="protein sequence ID" value="TDC63794.1"/>
    <property type="molecule type" value="Genomic_DNA"/>
</dbReference>
<keyword evidence="9" id="KW-1185">Reference proteome</keyword>
<evidence type="ECO:0000256" key="2">
    <source>
        <dbReference type="ARBA" id="ARBA00008072"/>
    </source>
</evidence>
<organism evidence="8 9">
    <name type="scientific">Streptomyces hainanensis</name>
    <dbReference type="NCBI Taxonomy" id="402648"/>
    <lineage>
        <taxon>Bacteria</taxon>
        <taxon>Bacillati</taxon>
        <taxon>Actinomycetota</taxon>
        <taxon>Actinomycetes</taxon>
        <taxon>Kitasatosporales</taxon>
        <taxon>Streptomycetaceae</taxon>
        <taxon>Streptomyces</taxon>
    </lineage>
</organism>
<comment type="cofactor">
    <cofactor evidence="1">
        <name>Zn(2+)</name>
        <dbReference type="ChEBI" id="CHEBI:29105"/>
    </cofactor>
</comment>
<gene>
    <name evidence="8" type="ORF">E1283_32100</name>
</gene>
<dbReference type="Gene3D" id="3.90.180.10">
    <property type="entry name" value="Medium-chain alcohol dehydrogenases, catalytic domain"/>
    <property type="match status" value="1"/>
</dbReference>
<dbReference type="Pfam" id="PF08240">
    <property type="entry name" value="ADH_N"/>
    <property type="match status" value="1"/>
</dbReference>
<dbReference type="Proteomes" id="UP000295345">
    <property type="component" value="Unassembled WGS sequence"/>
</dbReference>
<evidence type="ECO:0000256" key="4">
    <source>
        <dbReference type="ARBA" id="ARBA00022833"/>
    </source>
</evidence>
<dbReference type="PANTHER" id="PTHR43350:SF21">
    <property type="entry name" value="S-NITROSOMYCOTHIOL REDUCTASE MSCR"/>
    <property type="match status" value="1"/>
</dbReference>
<protein>
    <submittedName>
        <fullName evidence="8">NAD(P)-dependent alcohol dehydrogenase</fullName>
    </submittedName>
</protein>
<evidence type="ECO:0000313" key="9">
    <source>
        <dbReference type="Proteomes" id="UP000295345"/>
    </source>
</evidence>
<sequence>MTTRFDAAVLRSYEGRFAVEEVVLNGGPVDGEVLVRVAGCGMCRTDLAVRRSAGRSPLPAVLGHEGAGVVVETGGPGTGLTTGDHVVLSFDSCGGCRSCLAGAPAYCDSFAALNLFAGREEKPARLTDAAGGALAPRWFGQSSFAEYALVSARNAVRVDPALPVALLGPLGCGFLTGAGAVLNSFGVRPGDTVVVLGAGAVGLAAVMAATAAGATVVAVERHPERLALAERFGAIPVHATSADLPGRVRRLTDGGAQYALDSTASAPLINDALRALRPTGRLGLVARLHTPLPIEPGALDQGRSISHVCEGDAVPGLLVPRLIGLWRAGRFPFDELIRTYPLADIDQAERDFDAGRVVKPVLVPEG</sequence>
<dbReference type="InterPro" id="IPR036291">
    <property type="entry name" value="NAD(P)-bd_dom_sf"/>
</dbReference>
<dbReference type="InterPro" id="IPR013154">
    <property type="entry name" value="ADH-like_N"/>
</dbReference>
<feature type="domain" description="Enoyl reductase (ER)" evidence="7">
    <location>
        <begin position="15"/>
        <end position="362"/>
    </location>
</feature>
<dbReference type="AlphaFoldDB" id="A0A4R4SMK9"/>
<keyword evidence="6" id="KW-0472">Membrane</keyword>
<feature type="transmembrane region" description="Helical" evidence="6">
    <location>
        <begin position="161"/>
        <end position="182"/>
    </location>
</feature>
<feature type="transmembrane region" description="Helical" evidence="6">
    <location>
        <begin position="194"/>
        <end position="219"/>
    </location>
</feature>
<keyword evidence="4" id="KW-0862">Zinc</keyword>
<dbReference type="PANTHER" id="PTHR43350">
    <property type="entry name" value="NAD-DEPENDENT ALCOHOL DEHYDROGENASE"/>
    <property type="match status" value="1"/>
</dbReference>
<evidence type="ECO:0000259" key="7">
    <source>
        <dbReference type="SMART" id="SM00829"/>
    </source>
</evidence>
<dbReference type="Pfam" id="PF00107">
    <property type="entry name" value="ADH_zinc_N"/>
    <property type="match status" value="1"/>
</dbReference>
<dbReference type="SUPFAM" id="SSF51735">
    <property type="entry name" value="NAD(P)-binding Rossmann-fold domains"/>
    <property type="match status" value="1"/>
</dbReference>
<dbReference type="GO" id="GO:0016491">
    <property type="term" value="F:oxidoreductase activity"/>
    <property type="evidence" value="ECO:0007669"/>
    <property type="project" value="UniProtKB-KW"/>
</dbReference>
<comment type="caution">
    <text evidence="8">The sequence shown here is derived from an EMBL/GenBank/DDBJ whole genome shotgun (WGS) entry which is preliminary data.</text>
</comment>
<keyword evidence="6" id="KW-1133">Transmembrane helix</keyword>
<evidence type="ECO:0000256" key="5">
    <source>
        <dbReference type="ARBA" id="ARBA00023002"/>
    </source>
</evidence>
<dbReference type="SMART" id="SM00829">
    <property type="entry name" value="PKS_ER"/>
    <property type="match status" value="1"/>
</dbReference>
<reference evidence="8 9" key="1">
    <citation type="submission" date="2019-03" db="EMBL/GenBank/DDBJ databases">
        <title>Draft genome sequences of novel Actinobacteria.</title>
        <authorList>
            <person name="Sahin N."/>
            <person name="Ay H."/>
            <person name="Saygin H."/>
        </authorList>
    </citation>
    <scope>NUCLEOTIDE SEQUENCE [LARGE SCALE GENOMIC DNA]</scope>
    <source>
        <strain evidence="8 9">DSM 41900</strain>
    </source>
</reference>
<dbReference type="OrthoDB" id="334894at2"/>
<evidence type="ECO:0000256" key="1">
    <source>
        <dbReference type="ARBA" id="ARBA00001947"/>
    </source>
</evidence>
<dbReference type="InterPro" id="IPR020843">
    <property type="entry name" value="ER"/>
</dbReference>
<keyword evidence="5" id="KW-0560">Oxidoreductase</keyword>
<dbReference type="CDD" id="cd08278">
    <property type="entry name" value="benzyl_alcohol_DH"/>
    <property type="match status" value="1"/>
</dbReference>
<evidence type="ECO:0000256" key="6">
    <source>
        <dbReference type="SAM" id="Phobius"/>
    </source>
</evidence>
<name>A0A4R4SMK9_9ACTN</name>
<dbReference type="SUPFAM" id="SSF50129">
    <property type="entry name" value="GroES-like"/>
    <property type="match status" value="1"/>
</dbReference>
<dbReference type="RefSeq" id="WP_132821688.1">
    <property type="nucleotide sequence ID" value="NZ_SMKI01000544.1"/>
</dbReference>
<dbReference type="GO" id="GO:0046872">
    <property type="term" value="F:metal ion binding"/>
    <property type="evidence" value="ECO:0007669"/>
    <property type="project" value="UniProtKB-KW"/>
</dbReference>
<evidence type="ECO:0000313" key="8">
    <source>
        <dbReference type="EMBL" id="TDC63794.1"/>
    </source>
</evidence>
<dbReference type="InterPro" id="IPR013149">
    <property type="entry name" value="ADH-like_C"/>
</dbReference>